<dbReference type="Pfam" id="PF08886">
    <property type="entry name" value="GshA"/>
    <property type="match status" value="1"/>
</dbReference>
<dbReference type="Gene3D" id="3.40.50.11280">
    <property type="entry name" value="Glutamate-cysteine ligase, N-terminal domain"/>
    <property type="match status" value="1"/>
</dbReference>
<dbReference type="AlphaFoldDB" id="A0A0A2SVU0"/>
<keyword evidence="2" id="KW-1185">Reference proteome</keyword>
<evidence type="ECO:0000313" key="2">
    <source>
        <dbReference type="Proteomes" id="UP000054422"/>
    </source>
</evidence>
<keyword evidence="1" id="KW-0436">Ligase</keyword>
<dbReference type="Proteomes" id="UP000054422">
    <property type="component" value="Unassembled WGS sequence"/>
</dbReference>
<dbReference type="GO" id="GO:0016874">
    <property type="term" value="F:ligase activity"/>
    <property type="evidence" value="ECO:0007669"/>
    <property type="project" value="UniProtKB-KW"/>
</dbReference>
<proteinExistence type="predicted"/>
<sequence>MNANETPVPHLTTAHSGPLHHVEKMILNKLAEIESWFRKKWQETPAPLTSSVDLRHAGFKIAPVDTNLFPAGFNNLNPEFLPLCIQAAQSALVEYIPDCTKILILPESHTRNKFYLRSLSVLKTIFAKAGFIVRIGSLDPEAKEPKEIQLEQGEALLIEPLQRQGDKVGLDNFNPCLLLLNNDLSSGVPDILQNVQQRIRPTAKLGWTSRLKSSHFQFFEEVANEFSEVVGIDSWLINPYFSAIEGIDFMAQEGVEQLAQEVEKILSLIHDKYATYGIKDKPFAVVKADNGTYGMSVMMVHSGNEIRQLNRKQRTRMSTSKGSKKVDRVIVQEGVYTFETMPDGAVAEPVVYMIGQFVVGGFYRVHQGRGIDENLNAPGMHFEPLAFAQACNMPRDDLGAVECPNRFYVYGVIARLAALAAAREIAAIGGE</sequence>
<accession>A0A0A2SVU0</accession>
<organism evidence="1 2">
    <name type="scientific">Legionella norrlandica</name>
    <dbReference type="NCBI Taxonomy" id="1498499"/>
    <lineage>
        <taxon>Bacteria</taxon>
        <taxon>Pseudomonadati</taxon>
        <taxon>Pseudomonadota</taxon>
        <taxon>Gammaproteobacteria</taxon>
        <taxon>Legionellales</taxon>
        <taxon>Legionellaceae</taxon>
        <taxon>Legionella</taxon>
    </lineage>
</organism>
<dbReference type="STRING" id="1498499.EP47_05325"/>
<name>A0A0A2SVU0_9GAMM</name>
<dbReference type="EMBL" id="JNCF01000014">
    <property type="protein sequence ID" value="KGP63549.1"/>
    <property type="molecule type" value="Genomic_DNA"/>
</dbReference>
<dbReference type="OrthoDB" id="5644489at2"/>
<comment type="caution">
    <text evidence="1">The sequence shown here is derived from an EMBL/GenBank/DDBJ whole genome shotgun (WGS) entry which is preliminary data.</text>
</comment>
<reference evidence="1 2" key="1">
    <citation type="submission" date="2014-05" db="EMBL/GenBank/DDBJ databases">
        <authorList>
            <person name="Rizzardi K."/>
            <person name="Winiecka-Krusnell J."/>
            <person name="Ramliden M."/>
            <person name="Alm E."/>
            <person name="Andersson S."/>
            <person name="Byfors S."/>
        </authorList>
    </citation>
    <scope>NUCLEOTIDE SEQUENCE [LARGE SCALE GENOMIC DNA]</scope>
    <source>
        <strain evidence="1 2">LEGN</strain>
    </source>
</reference>
<evidence type="ECO:0000313" key="1">
    <source>
        <dbReference type="EMBL" id="KGP63549.1"/>
    </source>
</evidence>
<protein>
    <submittedName>
        <fullName evidence="1">Glutamate--cysteine ligase</fullName>
    </submittedName>
</protein>
<dbReference type="InterPro" id="IPR042520">
    <property type="entry name" value="GshA_N"/>
</dbReference>
<gene>
    <name evidence="1" type="ORF">EP47_05325</name>
</gene>
<dbReference type="RefSeq" id="WP_035888511.1">
    <property type="nucleotide sequence ID" value="NZ_JNCF01000014.1"/>
</dbReference>
<dbReference type="NCBIfam" id="TIGR02049">
    <property type="entry name" value="gshA_ferroox"/>
    <property type="match status" value="1"/>
</dbReference>
<dbReference type="InterPro" id="IPR011718">
    <property type="entry name" value="GshA"/>
</dbReference>